<keyword evidence="1" id="KW-0732">Signal</keyword>
<evidence type="ECO:0000313" key="2">
    <source>
        <dbReference type="EMBL" id="MBB3020584.1"/>
    </source>
</evidence>
<keyword evidence="3" id="KW-1185">Reference proteome</keyword>
<sequence length="121" mass="12707">MISTARALLVAAAVSLSATAAFAAASNMPTQYQPDPALKTESISQLRARVSQACAITQAKLQSGVSEASLSRSCDCYAGRILRSLSADEVQAYRDTGVFNDTARAKALTALDACKLPRPQI</sequence>
<organism evidence="2 3">
    <name type="scientific">Microvirga lupini</name>
    <dbReference type="NCBI Taxonomy" id="420324"/>
    <lineage>
        <taxon>Bacteria</taxon>
        <taxon>Pseudomonadati</taxon>
        <taxon>Pseudomonadota</taxon>
        <taxon>Alphaproteobacteria</taxon>
        <taxon>Hyphomicrobiales</taxon>
        <taxon>Methylobacteriaceae</taxon>
        <taxon>Microvirga</taxon>
    </lineage>
</organism>
<evidence type="ECO:0000313" key="3">
    <source>
        <dbReference type="Proteomes" id="UP000532010"/>
    </source>
</evidence>
<protein>
    <recommendedName>
        <fullName evidence="4">UrcA family protein</fullName>
    </recommendedName>
</protein>
<dbReference type="AlphaFoldDB" id="A0A7W4YYR1"/>
<feature type="chain" id="PRO_5031288482" description="UrcA family protein" evidence="1">
    <location>
        <begin position="24"/>
        <end position="121"/>
    </location>
</feature>
<comment type="caution">
    <text evidence="2">The sequence shown here is derived from an EMBL/GenBank/DDBJ whole genome shotgun (WGS) entry which is preliminary data.</text>
</comment>
<gene>
    <name evidence="2" type="ORF">FHR70_003670</name>
</gene>
<name>A0A7W4YYR1_9HYPH</name>
<reference evidence="2 3" key="1">
    <citation type="submission" date="2020-08" db="EMBL/GenBank/DDBJ databases">
        <title>The Agave Microbiome: Exploring the role of microbial communities in plant adaptations to desert environments.</title>
        <authorList>
            <person name="Partida-Martinez L.P."/>
        </authorList>
    </citation>
    <scope>NUCLEOTIDE SEQUENCE [LARGE SCALE GENOMIC DNA]</scope>
    <source>
        <strain evidence="2 3">AT3.9</strain>
    </source>
</reference>
<accession>A0A7W4YYR1</accession>
<feature type="signal peptide" evidence="1">
    <location>
        <begin position="1"/>
        <end position="23"/>
    </location>
</feature>
<evidence type="ECO:0000256" key="1">
    <source>
        <dbReference type="SAM" id="SignalP"/>
    </source>
</evidence>
<dbReference type="EMBL" id="JACHWB010000005">
    <property type="protein sequence ID" value="MBB3020584.1"/>
    <property type="molecule type" value="Genomic_DNA"/>
</dbReference>
<evidence type="ECO:0008006" key="4">
    <source>
        <dbReference type="Google" id="ProtNLM"/>
    </source>
</evidence>
<dbReference type="RefSeq" id="WP_183452732.1">
    <property type="nucleotide sequence ID" value="NZ_JACHWB010000005.1"/>
</dbReference>
<dbReference type="Proteomes" id="UP000532010">
    <property type="component" value="Unassembled WGS sequence"/>
</dbReference>
<proteinExistence type="predicted"/>